<dbReference type="Gene3D" id="3.30.1520.10">
    <property type="entry name" value="Phox-like domain"/>
    <property type="match status" value="1"/>
</dbReference>
<dbReference type="InterPro" id="IPR000504">
    <property type="entry name" value="RRM_dom"/>
</dbReference>
<feature type="region of interest" description="Disordered" evidence="9">
    <location>
        <begin position="1554"/>
        <end position="1727"/>
    </location>
</feature>
<feature type="compositionally biased region" description="Polar residues" evidence="9">
    <location>
        <begin position="552"/>
        <end position="562"/>
    </location>
</feature>
<feature type="region of interest" description="Disordered" evidence="9">
    <location>
        <begin position="1755"/>
        <end position="1951"/>
    </location>
</feature>
<dbReference type="Pfam" id="PF00076">
    <property type="entry name" value="RRM_1"/>
    <property type="match status" value="1"/>
</dbReference>
<dbReference type="InterPro" id="IPR040052">
    <property type="entry name" value="RBM17"/>
</dbReference>
<keyword evidence="10" id="KW-1133">Transmembrane helix</keyword>
<feature type="transmembrane region" description="Helical" evidence="10">
    <location>
        <begin position="83"/>
        <end position="102"/>
    </location>
</feature>
<evidence type="ECO:0000256" key="10">
    <source>
        <dbReference type="SAM" id="Phobius"/>
    </source>
</evidence>
<dbReference type="CDD" id="cd12647">
    <property type="entry name" value="RRM_UHM_SPF45"/>
    <property type="match status" value="1"/>
</dbReference>
<feature type="domain" description="RRM" evidence="11">
    <location>
        <begin position="2079"/>
        <end position="2165"/>
    </location>
</feature>
<dbReference type="InterPro" id="IPR001611">
    <property type="entry name" value="Leu-rich_rpt"/>
</dbReference>
<feature type="compositionally biased region" description="Gly residues" evidence="9">
    <location>
        <begin position="1794"/>
        <end position="1803"/>
    </location>
</feature>
<keyword evidence="5 8" id="KW-0694">RNA-binding</keyword>
<comment type="subcellular location">
    <subcellularLocation>
        <location evidence="1">Nucleus</location>
    </subcellularLocation>
</comment>
<evidence type="ECO:0000256" key="7">
    <source>
        <dbReference type="ARBA" id="ARBA00023242"/>
    </source>
</evidence>
<evidence type="ECO:0000256" key="1">
    <source>
        <dbReference type="ARBA" id="ARBA00004123"/>
    </source>
</evidence>
<evidence type="ECO:0000256" key="4">
    <source>
        <dbReference type="ARBA" id="ARBA00022737"/>
    </source>
</evidence>
<dbReference type="SMART" id="SM00365">
    <property type="entry name" value="LRR_SD22"/>
    <property type="match status" value="3"/>
</dbReference>
<feature type="region of interest" description="Disordered" evidence="9">
    <location>
        <begin position="1366"/>
        <end position="1408"/>
    </location>
</feature>
<feature type="compositionally biased region" description="Low complexity" evidence="9">
    <location>
        <begin position="1823"/>
        <end position="1850"/>
    </location>
</feature>
<dbReference type="PANTHER" id="PTHR13288">
    <property type="entry name" value="SPLICING FACTOR 45 SPF45"/>
    <property type="match status" value="1"/>
</dbReference>
<feature type="compositionally biased region" description="Basic and acidic residues" evidence="9">
    <location>
        <begin position="1585"/>
        <end position="1600"/>
    </location>
</feature>
<dbReference type="PROSITE" id="PS51450">
    <property type="entry name" value="LRR"/>
    <property type="match status" value="2"/>
</dbReference>
<dbReference type="GO" id="GO:0071011">
    <property type="term" value="C:precatalytic spliceosome"/>
    <property type="evidence" value="ECO:0007669"/>
    <property type="project" value="TreeGrafter"/>
</dbReference>
<dbReference type="WBParaSite" id="maker-E.canG7_contigs_7531-snap-gene-0.18-mRNA-1">
    <property type="protein sequence ID" value="maker-E.canG7_contigs_7531-snap-gene-0.18-mRNA-1"/>
    <property type="gene ID" value="EcG7_06480"/>
</dbReference>
<feature type="compositionally biased region" description="Low complexity" evidence="9">
    <location>
        <begin position="1718"/>
        <end position="1727"/>
    </location>
</feature>
<dbReference type="Gene3D" id="3.80.10.10">
    <property type="entry name" value="Ribonuclease Inhibitor"/>
    <property type="match status" value="2"/>
</dbReference>
<dbReference type="PROSITE" id="PS50216">
    <property type="entry name" value="DHHC"/>
    <property type="match status" value="1"/>
</dbReference>
<dbReference type="GO" id="GO:0000380">
    <property type="term" value="P:alternative mRNA splicing, via spliceosome"/>
    <property type="evidence" value="ECO:0007669"/>
    <property type="project" value="TreeGrafter"/>
</dbReference>
<feature type="compositionally biased region" description="Polar residues" evidence="9">
    <location>
        <begin position="1258"/>
        <end position="1271"/>
    </location>
</feature>
<evidence type="ECO:0000256" key="6">
    <source>
        <dbReference type="ARBA" id="ARBA00023187"/>
    </source>
</evidence>
<feature type="compositionally biased region" description="Gly residues" evidence="9">
    <location>
        <begin position="1698"/>
        <end position="1717"/>
    </location>
</feature>
<evidence type="ECO:0000259" key="11">
    <source>
        <dbReference type="PROSITE" id="PS50102"/>
    </source>
</evidence>
<dbReference type="SMART" id="SM00361">
    <property type="entry name" value="RRM_1"/>
    <property type="match status" value="1"/>
</dbReference>
<dbReference type="Proteomes" id="UP000887562">
    <property type="component" value="Unplaced"/>
</dbReference>
<feature type="compositionally biased region" description="Gly residues" evidence="9">
    <location>
        <begin position="1765"/>
        <end position="1774"/>
    </location>
</feature>
<keyword evidence="3" id="KW-0507">mRNA processing</keyword>
<dbReference type="InterPro" id="IPR003954">
    <property type="entry name" value="RRM_euk-type"/>
</dbReference>
<dbReference type="PROSITE" id="PS50195">
    <property type="entry name" value="PX"/>
    <property type="match status" value="1"/>
</dbReference>
<feature type="domain" description="G-patch" evidence="12">
    <location>
        <begin position="2000"/>
        <end position="2040"/>
    </location>
</feature>
<dbReference type="SMART" id="SM00369">
    <property type="entry name" value="LRR_TYP"/>
    <property type="match status" value="2"/>
</dbReference>
<evidence type="ECO:0000313" key="14">
    <source>
        <dbReference type="Proteomes" id="UP000887562"/>
    </source>
</evidence>
<sequence>VQETPSSERKGAKQSRRNRLALSRKITPLLVSERDWKSYERKHIFNIVTCNKPEVKKGKLQLITYFICLRHRRLCWEFSRTHGYIIIILQLILLFYVILNFARATFMDPGYLPRGVPGEKVMSNDKTSPPRPIMYKTVQINGVSTRLKWCVTCEIYRLPRCSHCSICKHCIDAQLPVFLLFPAFAHFPYDNDIYCIFAICTGTATKPNDYGRHHSNNPCRNVILILVGLIFIPVVGLTGFHIYLVFNGLTTNEQVTSKYGDNHSPFDRGPCSNCTFMCCRPLGAILIRKPVTGAAMQLSLQAKYRQKMRRSLKNSRTKGVNGKANAYSGAIRTNTSDSQPPVLMSELVNRLDGDTNASPKALLLRLNNEENSLPQVPSFSLTDKQEDSQYPNVNYQGGGVPYPDKLPGGFSHRTPEKPIEVNPGESTGRIFSCKHLAEDHPSRAGHQTSRSQMDYNTSVVYSMQANAPLVPPHMPNHSSIPKLYQPPLVVPKTANVPPSSSSRLKALDESPRIEAPSSRRRQQQQQQQPQQIPTSAYAGGSVLPKYPVKQVPNPTQSMNSRTPLRDKRLQHYAPRQPAYSMPVTSEGYFVSQQPQTLREYHFAQQAPRGNPAIISSEEAPDVSFNVMKISFLTSVFNPFPFFEHPTFALPFPFPNDSIPADAIFNEDGTVKLGHGCLSAAIQRCMLSDHVIDGVPECVFKGSSPIIYLQFNPEYDIQLKHPKGHTWCVTRRYREFRILQKASYEPIFLKLQSKYNLSQDQIATLPGKKFFNNLSPAFVQQRSLELEEYLNRLLSYYTLPPPPLANFIDWERYDVHGITNCLARQLAKDGAKILSSGDVFIMNVYQVSAINKRMGSPVSGNLYNRADEDFGTVVEFISRIRRLKLFGSLDKIYKSSIAINTLVFDMSPFRSLEYLELSNVDLGCMRGFEHIKATVIQLVVHHSLKNLKNLMLGDLFAAGGGNWVYGENPVSTLPWDQIKIADFSNNFLHLLDQTIALLPNVEILDLSNNLLTELAPLSSLSRLRVLYLSDNQLYIGEETNPSPAEVCEDEVDILEALVLASSAGTIDSATERRRPLQTPLKPLRERVGEIQVLMLARNGLRSAALVEGLFSLQHLDLSDNKIESFEELVYLGELPHLNSLELSGNPICDDPYYRRNVLNVLGPRFPLIVLDGKRVTAKEYENVRLHQALMKGGVVSQASPSNGLSSGAPPLSPTGSSNQISDQRDYINDQVHTSEKSEPDFTQAPKNKLELSPEENIGSAKSKTFMSSSPRSNVPVAEIDHFRGVSEVVTGSPSKPSEIDLYVQESDILHQPSQLLEHSSSETLQKTAVSVTENFPDHHERKSIVLIEEHADTIESRPDAQQNYFSADQSPWKQVEMDSQRTEDTKDTSNEDALDSSDIHQTPPGVDDAASSKNVVIEGVMAEPLQSKAADISRSTCEEDTSSLHQITSAESEVFVSDSANVIGLHSNTQQDHFSAEQHTEDESLLQSESSNCATECVKSVSNVNVADSSNIYQTESKLLTNEPNGLALDTQQTGLSIERPSEKLDMTMSLSLEEQGKSSNHVTGITNTPDSVGTNPMRSNICDSESEHSSEERYGDKESESLPPMERSSVDKPDQGTNFPNCDSGKASPNLHLPPSTEHLPSVTEFMTSDDPFKLLADSRKSSSEKLGSDLDSPPEPKRIMTSSLYDGLDDVELSKGSGAGGGSSSGGSGWVLGGTAGASSGSTTTTTGIGRLVAAASGNTTAPGGYSGMQLMQSHMAAKRAQGRRGGGGGGGSSDYASRSAVPPVVDLHRRGAGGGGGGGSGTNTEGSYRFNQMTGKMERVTSAPTSSSSSTSRGTSGSSHFTSSVTSGLLYGEPSLSLGVADEYNPLCPNDYEELSRQKREKRKADDRTRDSHGGDGFSRRPNLSGSDSGNSSDNSGDDRDDRGRRVRSHHRRRPPPPPPASRAAIAPPSSLLEDVVVTPGSDSAATTTAGNTAATVDTDADEFGDSIAQATSGNYGINVVAAKMMARMGYRQGQGLGKEGQGMSSALVVEKTSRRGGKIIHERDLQRSQEAEMLSSVGGVGAEQQQMPTMPLNATEVVLLQNMCGGPSEVDDDLEPETAEECAKYGPVVTCMIYQMPDAGDGPEAVRIFVEFENTEAAARAVYNLNGRFFDGRVVQAGFYDAERFRSLEFSDPPLS</sequence>
<feature type="compositionally biased region" description="Basic and acidic residues" evidence="9">
    <location>
        <begin position="1221"/>
        <end position="1238"/>
    </location>
</feature>
<evidence type="ECO:0000256" key="5">
    <source>
        <dbReference type="ARBA" id="ARBA00022884"/>
    </source>
</evidence>
<dbReference type="InterPro" id="IPR012677">
    <property type="entry name" value="Nucleotide-bd_a/b_plait_sf"/>
</dbReference>
<dbReference type="SUPFAM" id="SSF54928">
    <property type="entry name" value="RNA-binding domain, RBD"/>
    <property type="match status" value="1"/>
</dbReference>
<feature type="region of interest" description="Disordered" evidence="9">
    <location>
        <begin position="491"/>
        <end position="565"/>
    </location>
</feature>
<dbReference type="InterPro" id="IPR000467">
    <property type="entry name" value="G_patch_dom"/>
</dbReference>
<dbReference type="GO" id="GO:0035091">
    <property type="term" value="F:phosphatidylinositol binding"/>
    <property type="evidence" value="ECO:0007669"/>
    <property type="project" value="InterPro"/>
</dbReference>
<dbReference type="InterPro" id="IPR035979">
    <property type="entry name" value="RBD_domain_sf"/>
</dbReference>
<accession>A0A915EYK9</accession>
<name>A0A915EYK9_9CEST</name>
<keyword evidence="2" id="KW-0433">Leucine-rich repeat</keyword>
<dbReference type="SMART" id="SM00443">
    <property type="entry name" value="G_patch"/>
    <property type="match status" value="1"/>
</dbReference>
<reference evidence="15" key="1">
    <citation type="submission" date="2022-11" db="UniProtKB">
        <authorList>
            <consortium name="WormBaseParasite"/>
        </authorList>
    </citation>
    <scope>IDENTIFICATION</scope>
</reference>
<keyword evidence="10" id="KW-0812">Transmembrane</keyword>
<proteinExistence type="predicted"/>
<dbReference type="InterPro" id="IPR003591">
    <property type="entry name" value="Leu-rich_rpt_typical-subtyp"/>
</dbReference>
<dbReference type="Pfam" id="PF00787">
    <property type="entry name" value="PX"/>
    <property type="match status" value="1"/>
</dbReference>
<keyword evidence="14" id="KW-1185">Reference proteome</keyword>
<feature type="compositionally biased region" description="Basic and acidic residues" evidence="9">
    <location>
        <begin position="1374"/>
        <end position="1388"/>
    </location>
</feature>
<dbReference type="PROSITE" id="PS50174">
    <property type="entry name" value="G_PATCH"/>
    <property type="match status" value="1"/>
</dbReference>
<feature type="compositionally biased region" description="Basic and acidic residues" evidence="9">
    <location>
        <begin position="1651"/>
        <end position="1679"/>
    </location>
</feature>
<feature type="compositionally biased region" description="Polar residues" evidence="9">
    <location>
        <begin position="1554"/>
        <end position="1583"/>
    </location>
</feature>
<feature type="compositionally biased region" description="Polar residues" evidence="9">
    <location>
        <begin position="1804"/>
        <end position="1816"/>
    </location>
</feature>
<dbReference type="Pfam" id="PF12799">
    <property type="entry name" value="LRR_4"/>
    <property type="match status" value="1"/>
</dbReference>
<feature type="compositionally biased region" description="Basic and acidic residues" evidence="9">
    <location>
        <begin position="1876"/>
        <end position="1896"/>
    </location>
</feature>
<protein>
    <submittedName>
        <fullName evidence="15">Nischarin</fullName>
    </submittedName>
</protein>
<dbReference type="Pfam" id="PF01585">
    <property type="entry name" value="G-patch"/>
    <property type="match status" value="1"/>
</dbReference>
<evidence type="ECO:0000256" key="3">
    <source>
        <dbReference type="ARBA" id="ARBA00022664"/>
    </source>
</evidence>
<keyword evidence="6" id="KW-0508">mRNA splicing</keyword>
<keyword evidence="4" id="KW-0677">Repeat</keyword>
<evidence type="ECO:0000256" key="2">
    <source>
        <dbReference type="ARBA" id="ARBA00022614"/>
    </source>
</evidence>
<dbReference type="PANTHER" id="PTHR13288:SF8">
    <property type="entry name" value="SPLICING FACTOR 45"/>
    <property type="match status" value="1"/>
</dbReference>
<dbReference type="GO" id="GO:0045292">
    <property type="term" value="P:mRNA cis splicing, via spliceosome"/>
    <property type="evidence" value="ECO:0007669"/>
    <property type="project" value="InterPro"/>
</dbReference>
<keyword evidence="7" id="KW-0539">Nucleus</keyword>
<dbReference type="SUPFAM" id="SSF64268">
    <property type="entry name" value="PX domain"/>
    <property type="match status" value="1"/>
</dbReference>
<dbReference type="FunFam" id="3.30.70.330:FF:000382">
    <property type="entry name" value="G-patch domain-containing protein"/>
    <property type="match status" value="1"/>
</dbReference>
<evidence type="ECO:0000256" key="8">
    <source>
        <dbReference type="PROSITE-ProRule" id="PRU00176"/>
    </source>
</evidence>
<organism evidence="14 15">
    <name type="scientific">Echinococcus canadensis</name>
    <dbReference type="NCBI Taxonomy" id="519352"/>
    <lineage>
        <taxon>Eukaryota</taxon>
        <taxon>Metazoa</taxon>
        <taxon>Spiralia</taxon>
        <taxon>Lophotrochozoa</taxon>
        <taxon>Platyhelminthes</taxon>
        <taxon>Cestoda</taxon>
        <taxon>Eucestoda</taxon>
        <taxon>Cyclophyllidea</taxon>
        <taxon>Taeniidae</taxon>
        <taxon>Echinococcus</taxon>
        <taxon>Echinococcus canadensis group</taxon>
    </lineage>
</organism>
<dbReference type="PROSITE" id="PS50102">
    <property type="entry name" value="RRM"/>
    <property type="match status" value="1"/>
</dbReference>
<dbReference type="Gene3D" id="3.30.70.330">
    <property type="match status" value="1"/>
</dbReference>
<dbReference type="InterPro" id="IPR032675">
    <property type="entry name" value="LRR_dom_sf"/>
</dbReference>
<feature type="region of interest" description="Disordered" evidence="9">
    <location>
        <begin position="1195"/>
        <end position="1271"/>
    </location>
</feature>
<feature type="compositionally biased region" description="Low complexity" evidence="9">
    <location>
        <begin position="1907"/>
        <end position="1917"/>
    </location>
</feature>
<keyword evidence="10" id="KW-0472">Membrane</keyword>
<dbReference type="InterPro" id="IPR034653">
    <property type="entry name" value="SPF45_RRM"/>
</dbReference>
<dbReference type="GO" id="GO:0003723">
    <property type="term" value="F:RNA binding"/>
    <property type="evidence" value="ECO:0007669"/>
    <property type="project" value="UniProtKB-UniRule"/>
</dbReference>
<evidence type="ECO:0000259" key="13">
    <source>
        <dbReference type="PROSITE" id="PS50195"/>
    </source>
</evidence>
<evidence type="ECO:0000259" key="12">
    <source>
        <dbReference type="PROSITE" id="PS50174"/>
    </source>
</evidence>
<dbReference type="InterPro" id="IPR025875">
    <property type="entry name" value="Leu-rich_rpt_4"/>
</dbReference>
<evidence type="ECO:0000256" key="9">
    <source>
        <dbReference type="SAM" id="MobiDB-lite"/>
    </source>
</evidence>
<evidence type="ECO:0000313" key="15">
    <source>
        <dbReference type="WBParaSite" id="maker-E.canG7_contigs_7531-snap-gene-0.18-mRNA-1"/>
    </source>
</evidence>
<feature type="transmembrane region" description="Helical" evidence="10">
    <location>
        <begin position="222"/>
        <end position="246"/>
    </location>
</feature>
<dbReference type="InterPro" id="IPR001683">
    <property type="entry name" value="PX_dom"/>
</dbReference>
<dbReference type="SUPFAM" id="SSF52047">
    <property type="entry name" value="RNI-like"/>
    <property type="match status" value="1"/>
</dbReference>
<feature type="compositionally biased region" description="Polar residues" evidence="9">
    <location>
        <begin position="1195"/>
        <end position="1204"/>
    </location>
</feature>
<feature type="compositionally biased region" description="Basic residues" evidence="9">
    <location>
        <begin position="1927"/>
        <end position="1937"/>
    </location>
</feature>
<feature type="domain" description="PX" evidence="13">
    <location>
        <begin position="692"/>
        <end position="814"/>
    </location>
</feature>
<dbReference type="InterPro" id="IPR036871">
    <property type="entry name" value="PX_dom_sf"/>
</dbReference>